<evidence type="ECO:0000313" key="5">
    <source>
        <dbReference type="Proteomes" id="UP001064632"/>
    </source>
</evidence>
<reference evidence="4" key="1">
    <citation type="submission" date="2022-09" db="EMBL/GenBank/DDBJ databases">
        <title>Tahibacter sp. nov., isolated from a fresh water.</title>
        <authorList>
            <person name="Baek J.H."/>
            <person name="Lee J.K."/>
            <person name="Kim J.M."/>
            <person name="Jeon C.O."/>
        </authorList>
    </citation>
    <scope>NUCLEOTIDE SEQUENCE</scope>
    <source>
        <strain evidence="4">W38</strain>
    </source>
</reference>
<evidence type="ECO:0000256" key="2">
    <source>
        <dbReference type="SAM" id="MobiDB-lite"/>
    </source>
</evidence>
<evidence type="ECO:0000256" key="1">
    <source>
        <dbReference type="ARBA" id="ARBA00022729"/>
    </source>
</evidence>
<feature type="chain" id="PRO_5046958575" evidence="3">
    <location>
        <begin position="28"/>
        <end position="4383"/>
    </location>
</feature>
<protein>
    <submittedName>
        <fullName evidence="4">Carboxypeptidase regulatory-like domain-containing protein</fullName>
    </submittedName>
</protein>
<feature type="region of interest" description="Disordered" evidence="2">
    <location>
        <begin position="1227"/>
        <end position="1246"/>
    </location>
</feature>
<dbReference type="SUPFAM" id="SSF49478">
    <property type="entry name" value="Cna protein B-type domain"/>
    <property type="match status" value="1"/>
</dbReference>
<organism evidence="4 5">
    <name type="scientific">Tahibacter amnicola</name>
    <dbReference type="NCBI Taxonomy" id="2976241"/>
    <lineage>
        <taxon>Bacteria</taxon>
        <taxon>Pseudomonadati</taxon>
        <taxon>Pseudomonadota</taxon>
        <taxon>Gammaproteobacteria</taxon>
        <taxon>Lysobacterales</taxon>
        <taxon>Rhodanobacteraceae</taxon>
        <taxon>Tahibacter</taxon>
    </lineage>
</organism>
<dbReference type="PANTHER" id="PTHR23303">
    <property type="entry name" value="CARBOXYPEPTIDASE REGULATORY REGION-CONTAINING"/>
    <property type="match status" value="1"/>
</dbReference>
<proteinExistence type="predicted"/>
<dbReference type="EMBL" id="CP104694">
    <property type="protein sequence ID" value="UXI68193.1"/>
    <property type="molecule type" value="Genomic_DNA"/>
</dbReference>
<feature type="signal peptide" evidence="3">
    <location>
        <begin position="1"/>
        <end position="27"/>
    </location>
</feature>
<dbReference type="SUPFAM" id="SSF49452">
    <property type="entry name" value="Starch-binding domain-like"/>
    <property type="match status" value="13"/>
</dbReference>
<dbReference type="Pfam" id="PF13620">
    <property type="entry name" value="CarboxypepD_reg"/>
    <property type="match status" value="6"/>
</dbReference>
<dbReference type="RefSeq" id="WP_261695155.1">
    <property type="nucleotide sequence ID" value="NZ_CP104694.1"/>
</dbReference>
<name>A0ABY6BDT8_9GAMM</name>
<evidence type="ECO:0000256" key="3">
    <source>
        <dbReference type="SAM" id="SignalP"/>
    </source>
</evidence>
<dbReference type="InterPro" id="IPR013784">
    <property type="entry name" value="Carb-bd-like_fold"/>
</dbReference>
<dbReference type="InterPro" id="IPR051417">
    <property type="entry name" value="SDr/BOS_complex"/>
</dbReference>
<evidence type="ECO:0000313" key="4">
    <source>
        <dbReference type="EMBL" id="UXI68193.1"/>
    </source>
</evidence>
<dbReference type="PANTHER" id="PTHR23303:SF14">
    <property type="entry name" value="BOS COMPLEX SUBUNIT NOMO1-RELATED"/>
    <property type="match status" value="1"/>
</dbReference>
<keyword evidence="1 3" id="KW-0732">Signal</keyword>
<sequence>MTNTLGRRMLRAFAGIVLAISAVSATAQSVGVPPAGASCVVTAGNRNAPLAPDGTYTVFGIPGNLGAIRARVTCSDGSVGQSEAGFTNPFQPATIELGPITFGHIDPVPIAATLSAPTRYLTTGDTSQLKLMAVGADGSSHDATLRSAGTVYSVSNALMATVTDDGLIRIYPQFASGSSARVVAGAVTEGGVSSTFMYILGPRGRLTGQVQRADGTTVAGAQVSVLRLQPMEQGGTAVTNLSGAFSLDDVSAGNFLISAIDPATGDRALGSARIENEGQTADVTLRLNGQGTVNVTVVGPTDAPVADAQVTFTALGGNRDVRTQATSAQGVTSFTAVPAGDFTVSTRDPATRLIGAAVGKLAIGQTQAVTLTLQPVGQIEGVVYDVGGTVLREGVQVRILSRERGILTQSVTAADGAFRFDTLPISDGPFTLDAFVDGRLRARVPGIVISQPNQTVPRNIILGPVGTVTGYVKDPAGAVYANARVTMQSLVGLRLTFDARTDTTGKFVLPAVPVGDFELTAVTPEGRSGRARGVVQNDGDTVPLDVILADNTLVGTVYQRDGQTPVGAGITVYLAPRSRGVHYSYEPLYSPTPGSGILRTTTDENGRFGFRVPAPDTYYVQAEQALERGRSQVVIVNLDPSQPLESRVVFLAKGTVNGTVRDSAGAIQADVPVKVITRGAFDAERTVQTDAQGRYAIDGVFVGDISVVAVNPTTHLAGTNSGRLNNEGESIMLDVRLAASGTVRGRVIQRDGGAVSGATRVSLQANGVAFATREFDAGESYVFELVPMGNVVVAAEAIETGDKGVATTRLATAGETRNLDVRLVGQGELRVHLVDAQSAPVAGARVTVSTSSPFPTSTEVTSDANGNAVFPRVFAGDYSISASKPAPVGALSGSASGTLLPGDVKSVEITLQALPIGRVRGKVLRPDGVTPVGAGMVVRMLPEPFANAFVTVTDANGDYSFNSVEAGSYTVDAVNFYNPLACPAIDRVRGRATAVTVSATEPEAVANIQLIGQGRVFGQVTNAQGQPMAGIEVRMTNPDPVYGANVTCNRRTTYDRITDAQGNYRIDDAPPGNFTITAENATRTLRAEAADRVDSDGDVVEVNMVLVDSAVTMPQTYYDANGFPFDITGNGAIGNGHLGIFGAPAPDNAGMRLSIIGSNDAEVPFTNGNGTIGRVSQNGQMVEVDDATPSGLFVTRRIYTPRAGYFTRYIEVLRNDSDQPITVKVRVRSHHRSSNANPRVVDSSDGDQVLSVSNAAAPDRWVVVDDQQDADPFATGSIAATGHLFDGTGAAQRVSSAGYELIGPTGRLSYTWSDITVPAGGQVSLMHFAFNQLDRQAAREAAMRLSQLPPEAIDDLTTDERQAIANFAVPETSSVAPLPNLDAGKVSGRVLSGDGTTPVPGARVQFKSLHPLFTRHRFATTNPDGAFEYRSTLDGTINNYVIPVYAFELIATHPRSGAATALTPGDFDAGQVHEQQDLIFVSKGNVRGIVKRHNGSPLDGARVRLCRLDDRFTCTDQLPNPDNYAQSAEGGRYLMTGITPRDYFLFADFPHPQGSGGGRAILGRATATVTAGDTWTQDVFMEETGSISGIVRDSDGQVVVNARVELHMGANGNGGVQRATVTDTAGRYRLYDLPLGPHRVVARDAISHAEGWADASVSVDVDTPANITLRGFGAITVNVQYARGGAAAGAPVYVPGYGTARTDTNGVARFQVAQGTYEITAAHPEFSGSVLHGHGTVNVTQSGQPVEITLTLGPAGTVHGKIVRPDGSTLAGGFPFTVTQIRGTGGGSRSGNTTNTGNFRVGGLPVGGYVFTAYDAQQDRFADAEFSIESDGEEVELNLTLLDNRIALPATLHDANRFVFDVQKSGQLATGSGVFSNGGVTLSINDQAYTGDSSARLEATRRQFAITQPTLVAGLNVTRRIYVPRGAHFARYLEVFDNPSAAPITVDVSLATQFAGGGVLTTSSGDTAVTAADQWVIVDDTVDDDIAIDPDQMAPVTHVFASASGATAPPDSVNVVTNAGKPVLTQRWNALVVPAGGRVTLMHFVAQQINRRGIRAAAERLVALPPEVLTDLTGAEAATVRNFPVPADLSSPIEPLPSLTASVRGVAYEGDVRTPVLRASVTVQSDHPLFNRVWGMNGDPNPWCPRGTPVGTLVSVATVAGGTQNPPPLGSFVLQGQLTAADSIALPEGVDITLTAQRARPCYGYYAGHPFTRYPSRVVNVPVTATQNVIYDTGIITGRAVGDGNHSITSGRVYRSIDDPDAYEPVYVPIASDATFVYAGLPAGEYDFLFDTRAPNPTLNDGGLRGSRAAVRVTVGDIWTADIDVQPTGTLDGAVITSNAEPSRNARLTLRGAAEGQVYDQCATGCSPAALPKHKGKRVVEREVLTDSLGRYRFVAVPQGEYMLTAVDPVSGGRRTVPVTIGATPVTVPVTLLAVGSANVTVTRAGGAPMIDAYVYLTPGTDPEEVAGRTDVDGRVTVANIPEGSYRLRVRDPRYPNAAGMDRTVTGSIAAGGQQDAHTIRLMAAAKLAVTVVDGENGGVAVAGATVAIEDALGRRDIGVTNAQGRITADPVVEGSYTVRATIRQGNLTREAQASGTVAAPDDLQTRPVTLDLRRSLVALPVSFYDANRSYYDTDEDAGGAALPRLEISGVAFTGAATAVQSLGERQVTVHQETPLAGLDVTRMVYVPRNGYFARYVEILENRGTNPITVGVTLETSANGRRVVDTSSGDDQINAAGTPSDIWLSLSGAMGEEIHTQSLVPWASGARLAAPELGYHYDSSLGTNVAVARWPSVTVPAGQRVALLHFAANQLSANGARASAERLRQLPPEALEGLDVSLLDAVANFAVPADGQSTLPPLPALTGEISGRVLEGDGTTLVENASVEVHSRHPLFGYRYRSEAGLYTDATGVYRLAGVLRDDSQSIAIPVDAPVELRAYHPRSGVIAVAEATFDAGTTSATRDLVFAGGTIRGTVIGAFRYNPPYAGSVEAYVGSQRRSSALINPDGSYVIGGLDPGSYRLEVAFAIQYGSTFEAEVASVTVNAGQSTTQVVTLPANGAVSGRLTTGTGAALPNQWVELAGSGVTRAGFTDGQGNYLLSAVPAGTYTVSTTDPRSGSRVSAPVTVTASQTASRDLAMPGLGTVTITTRYARGAIAPNVSLWATSPTIDGRLYLGTTNGNGTLTVQLAVGPYQIHARHPESSAESVTDGAVQNDGELGSLTAILKASALLRVRVVDADAGNTPIADANVRYRPSGTAEWRGYVDTGTDGWGQFPAMPEGSYELRVETPQLLIGTGTVAIRPADDAQTVEQTIAISAENSVASELSFYTESHLYAVTASAGDHLGVRINSAPVGNSQARCNIQVDVYSPFGSIIARGYAYTGDPVNLIGDLANISATNSGAYVIAVTSRDFGCYDSGYRLRTTRNGAVSPPGAYPNAGSVHGRVLRPDSVTPQPGVKVRLRTQTSPVLHVQRISAADGSFAFDNVPSTSVRLTALEEPGVNGQVQLTGAVSPGTTWQQDLILPAYTTVNLRALRVDGAPFTQSVSYGVTNAQGHYLSSSTNEEGRATFTYVSNLPGVIMLRDPNDWQSTGEAVVQPADGQTLDIAIRIGPTVVEGHVYDAAQVPVPDAYVRIERPETGESLASAQITDAQGAFRFERLPGGANARLRVSDPVTDVMVNETVTLVTGQTTTRDLRFPARGAVHGKVRHDWGDGISGVEIVARYVNDSASGATTNRNAESAADGSYRIENLPSGVAITLIAQVHAQDGEHTATAEVTLAEGNLDRLADLVFDIAGGTVTSRVRVADEAETWNYCVHELVSDTGAYEVSRYLRCDHTARFHGLPAGPATLSVYDQGQGARPAGETRGGSANNLIGRRSVTVTSDHAEHIVFDISVVKGTVRHADGEAASYPSVTLTDSQGQTYDAQTSWQGSYRLEDVPPGPFELRAQDNDSGMTVTATGTLTDVQTPVVMDLTFAPTSGVRGTVTDAGGQPVPHATTIASHVDAGFERHAQTDSNGQYTLNRLPLGQVVVTATAPESQNVVSDVITLTTLGQTQTLNLQLGQPGAITGVVKNAQGDTVPNACVRLWSTAPSASYDYRYFFGYTDAQGRYTFPEVTPGPVALQAPCWEEPTGVIDTLSVPGGTTTQDVQAGNAALLPIYLQDTIAGYTIQVHGDASIFAMAETGGSHPFDDLTLRLEVDGRRFPSAPAARQLQGGRELQQVPASLSGLRVGRRTFVPTQFGLVRQLDSFTNEGASDVTVTVRLVGRYADPQGVLAVTPDTNGGRYAVQRAHDPAAADARGAAGYVMSSADGLAPTSRHFASGDPDVSWGWTVTVPAGQTVSFLSVVVVRGPQGAGDVQNVAEQVAAQSLPGLFDGLSTAEKASIRNFTVTH</sequence>
<gene>
    <name evidence="4" type="ORF">N4264_00635</name>
</gene>
<keyword evidence="5" id="KW-1185">Reference proteome</keyword>
<dbReference type="Gene3D" id="2.60.40.1120">
    <property type="entry name" value="Carboxypeptidase-like, regulatory domain"/>
    <property type="match status" value="7"/>
</dbReference>
<accession>A0ABY6BDT8</accession>
<dbReference type="Proteomes" id="UP001064632">
    <property type="component" value="Chromosome"/>
</dbReference>